<evidence type="ECO:0000256" key="1">
    <source>
        <dbReference type="SAM" id="Phobius"/>
    </source>
</evidence>
<keyword evidence="1" id="KW-1133">Transmembrane helix</keyword>
<reference evidence="3 4" key="1">
    <citation type="submission" date="2024-06" db="EMBL/GenBank/DDBJ databases">
        <title>Chitinophaga defluvii sp. nov., isolated from municipal sewage.</title>
        <authorList>
            <person name="Zhang L."/>
        </authorList>
    </citation>
    <scope>NUCLEOTIDE SEQUENCE [LARGE SCALE GENOMIC DNA]</scope>
    <source>
        <strain evidence="3 4">H8</strain>
    </source>
</reference>
<comment type="caution">
    <text evidence="3">The sequence shown here is derived from an EMBL/GenBank/DDBJ whole genome shotgun (WGS) entry which is preliminary data.</text>
</comment>
<organism evidence="3 4">
    <name type="scientific">Chitinophaga defluvii</name>
    <dbReference type="NCBI Taxonomy" id="3163343"/>
    <lineage>
        <taxon>Bacteria</taxon>
        <taxon>Pseudomonadati</taxon>
        <taxon>Bacteroidota</taxon>
        <taxon>Chitinophagia</taxon>
        <taxon>Chitinophagales</taxon>
        <taxon>Chitinophagaceae</taxon>
        <taxon>Chitinophaga</taxon>
    </lineage>
</organism>
<gene>
    <name evidence="3" type="ORF">ABR189_29370</name>
</gene>
<protein>
    <submittedName>
        <fullName evidence="3">DUF4349 domain-containing protein</fullName>
    </submittedName>
</protein>
<dbReference type="PROSITE" id="PS51257">
    <property type="entry name" value="PROKAR_LIPOPROTEIN"/>
    <property type="match status" value="1"/>
</dbReference>
<dbReference type="EMBL" id="JBEXAC010000004">
    <property type="protein sequence ID" value="MET7001528.1"/>
    <property type="molecule type" value="Genomic_DNA"/>
</dbReference>
<proteinExistence type="predicted"/>
<keyword evidence="1" id="KW-0472">Membrane</keyword>
<evidence type="ECO:0000313" key="3">
    <source>
        <dbReference type="EMBL" id="MET7001528.1"/>
    </source>
</evidence>
<name>A0ABV2TET2_9BACT</name>
<feature type="domain" description="DUF4349" evidence="2">
    <location>
        <begin position="50"/>
        <end position="276"/>
    </location>
</feature>
<accession>A0ABV2TET2</accession>
<dbReference type="RefSeq" id="WP_354664100.1">
    <property type="nucleotide sequence ID" value="NZ_JBEXAC010000004.1"/>
</dbReference>
<evidence type="ECO:0000313" key="4">
    <source>
        <dbReference type="Proteomes" id="UP001549749"/>
    </source>
</evidence>
<dbReference type="InterPro" id="IPR025645">
    <property type="entry name" value="DUF4349"/>
</dbReference>
<dbReference type="Pfam" id="PF14257">
    <property type="entry name" value="DUF4349"/>
    <property type="match status" value="1"/>
</dbReference>
<feature type="transmembrane region" description="Helical" evidence="1">
    <location>
        <begin position="252"/>
        <end position="277"/>
    </location>
</feature>
<keyword evidence="1" id="KW-0812">Transmembrane</keyword>
<sequence>MRSSLFYWVIPILTLCACQQQTSKEMSAYTNTADTTNFSADIANLTSPSRKRMRTADVRCRVNNVFAATSRMEQIVNSLDGIVVESTLQNVSRQSHEFPYTADSIKRVQLYTPTANLTLKVPVAQLDSVVHTLTDMASYIDHRVLKEKDATLNYLANALRNQQAAANNNQVSPDKKTSSLDVARYKDQQKDNVIDRKIANLDIQDHVAYATFTVQLFQPELADIQVMANPRQMIRAGFGTEILTALRSGTELLRALIIFFLQLWPLWLILLLGWIGYKKIIKQLYFQNGFNKSDKG</sequence>
<dbReference type="Proteomes" id="UP001549749">
    <property type="component" value="Unassembled WGS sequence"/>
</dbReference>
<evidence type="ECO:0000259" key="2">
    <source>
        <dbReference type="Pfam" id="PF14257"/>
    </source>
</evidence>
<keyword evidence="4" id="KW-1185">Reference proteome</keyword>